<dbReference type="GeneID" id="116223399"/>
<reference evidence="8" key="1">
    <citation type="submission" date="2025-08" db="UniProtKB">
        <authorList>
            <consortium name="RefSeq"/>
        </authorList>
    </citation>
    <scope>IDENTIFICATION</scope>
</reference>
<dbReference type="AlphaFoldDB" id="A0A6P8GLG8"/>
<accession>A0A6P8GLG8</accession>
<dbReference type="PROSITE" id="PS50119">
    <property type="entry name" value="ZF_BBOX"/>
    <property type="match status" value="1"/>
</dbReference>
<dbReference type="RefSeq" id="XP_031435675.1">
    <property type="nucleotide sequence ID" value="XM_031579815.1"/>
</dbReference>
<keyword evidence="7" id="KW-1185">Reference proteome</keyword>
<sequence length="162" mass="18367">MSMRSDRSKGTPKDLKEQEVTENVMERPDSPLSSVSVRSDASRFIRPDVTWEGSRVSAGRVLCDVCPTPAVKTCLTCGDSYCMTCIRPHYSDPDLERHQLQDLQDQSLCQQHHKQLKFYCWTDQSAICSRCYHKDHNGHDVVEQAPTATCDERTEQVGMLGD</sequence>
<dbReference type="Gene3D" id="3.30.160.60">
    <property type="entry name" value="Classic Zinc Finger"/>
    <property type="match status" value="1"/>
</dbReference>
<evidence type="ECO:0000256" key="5">
    <source>
        <dbReference type="SAM" id="MobiDB-lite"/>
    </source>
</evidence>
<organism evidence="7 8">
    <name type="scientific">Clupea harengus</name>
    <name type="common">Atlantic herring</name>
    <dbReference type="NCBI Taxonomy" id="7950"/>
    <lineage>
        <taxon>Eukaryota</taxon>
        <taxon>Metazoa</taxon>
        <taxon>Chordata</taxon>
        <taxon>Craniata</taxon>
        <taxon>Vertebrata</taxon>
        <taxon>Euteleostomi</taxon>
        <taxon>Actinopterygii</taxon>
        <taxon>Neopterygii</taxon>
        <taxon>Teleostei</taxon>
        <taxon>Clupei</taxon>
        <taxon>Clupeiformes</taxon>
        <taxon>Clupeoidei</taxon>
        <taxon>Clupeidae</taxon>
        <taxon>Clupea</taxon>
    </lineage>
</organism>
<dbReference type="SUPFAM" id="SSF57845">
    <property type="entry name" value="B-box zinc-binding domain"/>
    <property type="match status" value="1"/>
</dbReference>
<feature type="compositionally biased region" description="Basic and acidic residues" evidence="5">
    <location>
        <begin position="1"/>
        <end position="29"/>
    </location>
</feature>
<evidence type="ECO:0000313" key="8">
    <source>
        <dbReference type="RefSeq" id="XP_031435675.1"/>
    </source>
</evidence>
<evidence type="ECO:0000256" key="1">
    <source>
        <dbReference type="ARBA" id="ARBA00022723"/>
    </source>
</evidence>
<evidence type="ECO:0000256" key="4">
    <source>
        <dbReference type="PROSITE-ProRule" id="PRU00024"/>
    </source>
</evidence>
<evidence type="ECO:0000259" key="6">
    <source>
        <dbReference type="PROSITE" id="PS50119"/>
    </source>
</evidence>
<evidence type="ECO:0000313" key="7">
    <source>
        <dbReference type="Proteomes" id="UP000515152"/>
    </source>
</evidence>
<dbReference type="GO" id="GO:0008270">
    <property type="term" value="F:zinc ion binding"/>
    <property type="evidence" value="ECO:0007669"/>
    <property type="project" value="UniProtKB-KW"/>
</dbReference>
<keyword evidence="2 4" id="KW-0863">Zinc-finger</keyword>
<dbReference type="Pfam" id="PF22586">
    <property type="entry name" value="ANCHR-like_BBOX"/>
    <property type="match status" value="1"/>
</dbReference>
<evidence type="ECO:0000256" key="2">
    <source>
        <dbReference type="ARBA" id="ARBA00022771"/>
    </source>
</evidence>
<dbReference type="Gene3D" id="4.10.830.40">
    <property type="match status" value="1"/>
</dbReference>
<keyword evidence="3" id="KW-0862">Zinc</keyword>
<evidence type="ECO:0000256" key="3">
    <source>
        <dbReference type="ARBA" id="ARBA00022833"/>
    </source>
</evidence>
<gene>
    <name evidence="8" type="primary">LOC116223399</name>
</gene>
<dbReference type="SMART" id="SM00336">
    <property type="entry name" value="BBOX"/>
    <property type="match status" value="2"/>
</dbReference>
<dbReference type="KEGG" id="char:116223399"/>
<dbReference type="Proteomes" id="UP000515152">
    <property type="component" value="Chromosome 2"/>
</dbReference>
<dbReference type="InterPro" id="IPR000315">
    <property type="entry name" value="Znf_B-box"/>
</dbReference>
<keyword evidence="1" id="KW-0479">Metal-binding</keyword>
<proteinExistence type="predicted"/>
<dbReference type="Pfam" id="PF00643">
    <property type="entry name" value="zf-B_box"/>
    <property type="match status" value="1"/>
</dbReference>
<protein>
    <submittedName>
        <fullName evidence="8">Tripartite motif-containing protein 16-like</fullName>
    </submittedName>
</protein>
<feature type="domain" description="B box-type" evidence="6">
    <location>
        <begin position="104"/>
        <end position="144"/>
    </location>
</feature>
<dbReference type="PANTHER" id="PTHR25465:SF31">
    <property type="entry name" value="RING-TYPE DOMAIN-CONTAINING PROTEIN"/>
    <property type="match status" value="1"/>
</dbReference>
<dbReference type="CDD" id="cd19769">
    <property type="entry name" value="Bbox2_TRIM16-like"/>
    <property type="match status" value="1"/>
</dbReference>
<feature type="region of interest" description="Disordered" evidence="5">
    <location>
        <begin position="1"/>
        <end position="38"/>
    </location>
</feature>
<name>A0A6P8GLG8_CLUHA</name>
<dbReference type="PANTHER" id="PTHR25465">
    <property type="entry name" value="B-BOX DOMAIN CONTAINING"/>
    <property type="match status" value="1"/>
</dbReference>
<dbReference type="InterPro" id="IPR051051">
    <property type="entry name" value="E3_ubiq-ligase_TRIM/RNF"/>
</dbReference>